<dbReference type="CDD" id="cd00555">
    <property type="entry name" value="Maf"/>
    <property type="match status" value="1"/>
</dbReference>
<dbReference type="Gene3D" id="3.90.950.10">
    <property type="match status" value="1"/>
</dbReference>
<dbReference type="SUPFAM" id="SSF52972">
    <property type="entry name" value="ITPase-like"/>
    <property type="match status" value="1"/>
</dbReference>
<comment type="cofactor">
    <cofactor evidence="1 4">
        <name>a divalent metal cation</name>
        <dbReference type="ChEBI" id="CHEBI:60240"/>
    </cofactor>
</comment>
<evidence type="ECO:0000256" key="3">
    <source>
        <dbReference type="ARBA" id="ARBA00023080"/>
    </source>
</evidence>
<dbReference type="PIRSF" id="PIRSF006305">
    <property type="entry name" value="Maf"/>
    <property type="match status" value="1"/>
</dbReference>
<dbReference type="NCBIfam" id="TIGR00172">
    <property type="entry name" value="maf"/>
    <property type="match status" value="1"/>
</dbReference>
<feature type="site" description="Important for substrate specificity" evidence="4">
    <location>
        <position position="77"/>
    </location>
</feature>
<comment type="caution">
    <text evidence="4">Lacks conserved residue(s) required for the propagation of feature annotation.</text>
</comment>
<keyword evidence="3 4" id="KW-0546">Nucleotide metabolism</keyword>
<dbReference type="Proteomes" id="UP000199595">
    <property type="component" value="Unassembled WGS sequence"/>
</dbReference>
<comment type="subcellular location">
    <subcellularLocation>
        <location evidence="4">Cytoplasm</location>
    </subcellularLocation>
</comment>
<dbReference type="PANTHER" id="PTHR43213">
    <property type="entry name" value="BIFUNCTIONAL DTTP/UTP PYROPHOSPHATASE/METHYLTRANSFERASE PROTEIN-RELATED"/>
    <property type="match status" value="1"/>
</dbReference>
<keyword evidence="2 4" id="KW-0378">Hydrolase</keyword>
<dbReference type="GO" id="GO:0036221">
    <property type="term" value="F:UTP diphosphatase activity"/>
    <property type="evidence" value="ECO:0007669"/>
    <property type="project" value="RHEA"/>
</dbReference>
<dbReference type="HAMAP" id="MF_00528">
    <property type="entry name" value="Maf"/>
    <property type="match status" value="1"/>
</dbReference>
<feature type="active site" description="Proton acceptor" evidence="4">
    <location>
        <position position="76"/>
    </location>
</feature>
<keyword evidence="6" id="KW-1185">Reference proteome</keyword>
<comment type="catalytic activity">
    <reaction evidence="4">
        <text>UTP + H2O = UMP + diphosphate + H(+)</text>
        <dbReference type="Rhea" id="RHEA:29395"/>
        <dbReference type="ChEBI" id="CHEBI:15377"/>
        <dbReference type="ChEBI" id="CHEBI:15378"/>
        <dbReference type="ChEBI" id="CHEBI:33019"/>
        <dbReference type="ChEBI" id="CHEBI:46398"/>
        <dbReference type="ChEBI" id="CHEBI:57865"/>
        <dbReference type="EC" id="3.6.1.9"/>
    </reaction>
</comment>
<accession>A0A1H2XL82</accession>
<proteinExistence type="inferred from homology"/>
<dbReference type="Pfam" id="PF02545">
    <property type="entry name" value="Maf"/>
    <property type="match status" value="1"/>
</dbReference>
<evidence type="ECO:0000256" key="4">
    <source>
        <dbReference type="HAMAP-Rule" id="MF_00528"/>
    </source>
</evidence>
<dbReference type="STRING" id="762486.SAMN05444411_102504"/>
<dbReference type="PANTHER" id="PTHR43213:SF5">
    <property type="entry name" value="BIFUNCTIONAL DTTP_UTP PYROPHOSPHATASE_METHYLTRANSFERASE PROTEIN-RELATED"/>
    <property type="match status" value="1"/>
</dbReference>
<evidence type="ECO:0000256" key="2">
    <source>
        <dbReference type="ARBA" id="ARBA00022801"/>
    </source>
</evidence>
<organism evidence="5 6">
    <name type="scientific">Lutibacter oricola</name>
    <dbReference type="NCBI Taxonomy" id="762486"/>
    <lineage>
        <taxon>Bacteria</taxon>
        <taxon>Pseudomonadati</taxon>
        <taxon>Bacteroidota</taxon>
        <taxon>Flavobacteriia</taxon>
        <taxon>Flavobacteriales</taxon>
        <taxon>Flavobacteriaceae</taxon>
        <taxon>Lutibacter</taxon>
    </lineage>
</organism>
<keyword evidence="4" id="KW-0963">Cytoplasm</keyword>
<dbReference type="GO" id="GO:0009117">
    <property type="term" value="P:nucleotide metabolic process"/>
    <property type="evidence" value="ECO:0007669"/>
    <property type="project" value="UniProtKB-KW"/>
</dbReference>
<dbReference type="InterPro" id="IPR029001">
    <property type="entry name" value="ITPase-like_fam"/>
</dbReference>
<sequence length="192" mass="22061">MLQEKFKNNTIILASNSPRRQELIKGLDVNFKIEVKEVNELYSSNLKNKEITEYLAVLKSNAFGEVSEKDIIITADTIVWFNNKALEKPKTKEEAIEMLSKLSGKKHEVYTSVCIRTNNTQKVFTDITKVHFANLSLDEITYYVNKYKPFDKAGSYGIQEWLGYVGVSKIEGSYFNVMGLPVDKIYQELKKL</sequence>
<evidence type="ECO:0000313" key="5">
    <source>
        <dbReference type="EMBL" id="SDW93632.1"/>
    </source>
</evidence>
<name>A0A1H2XL82_9FLAO</name>
<dbReference type="OrthoDB" id="9807767at2"/>
<dbReference type="InterPro" id="IPR003697">
    <property type="entry name" value="Maf-like"/>
</dbReference>
<dbReference type="EC" id="3.6.1.9" evidence="4"/>
<reference evidence="5 6" key="1">
    <citation type="submission" date="2016-10" db="EMBL/GenBank/DDBJ databases">
        <authorList>
            <person name="de Groot N.N."/>
        </authorList>
    </citation>
    <scope>NUCLEOTIDE SEQUENCE [LARGE SCALE GENOMIC DNA]</scope>
    <source>
        <strain evidence="5 6">DSM 24956</strain>
    </source>
</reference>
<evidence type="ECO:0000313" key="6">
    <source>
        <dbReference type="Proteomes" id="UP000199595"/>
    </source>
</evidence>
<comment type="similarity">
    <text evidence="4">Belongs to the Maf family. YhdE subfamily.</text>
</comment>
<dbReference type="EMBL" id="FNNJ01000002">
    <property type="protein sequence ID" value="SDW93632.1"/>
    <property type="molecule type" value="Genomic_DNA"/>
</dbReference>
<gene>
    <name evidence="5" type="ORF">SAMN05444411_102504</name>
</gene>
<dbReference type="GO" id="GO:0036218">
    <property type="term" value="F:dTTP diphosphatase activity"/>
    <property type="evidence" value="ECO:0007669"/>
    <property type="project" value="RHEA"/>
</dbReference>
<dbReference type="RefSeq" id="WP_090121687.1">
    <property type="nucleotide sequence ID" value="NZ_FNNJ01000002.1"/>
</dbReference>
<feature type="site" description="Important for substrate specificity" evidence="4">
    <location>
        <position position="159"/>
    </location>
</feature>
<dbReference type="GO" id="GO:0005737">
    <property type="term" value="C:cytoplasm"/>
    <property type="evidence" value="ECO:0007669"/>
    <property type="project" value="UniProtKB-SubCell"/>
</dbReference>
<feature type="site" description="Important for substrate specificity" evidence="4">
    <location>
        <position position="19"/>
    </location>
</feature>
<comment type="catalytic activity">
    <reaction evidence="4">
        <text>dTTP + H2O = dTMP + diphosphate + H(+)</text>
        <dbReference type="Rhea" id="RHEA:28534"/>
        <dbReference type="ChEBI" id="CHEBI:15377"/>
        <dbReference type="ChEBI" id="CHEBI:15378"/>
        <dbReference type="ChEBI" id="CHEBI:33019"/>
        <dbReference type="ChEBI" id="CHEBI:37568"/>
        <dbReference type="ChEBI" id="CHEBI:63528"/>
        <dbReference type="EC" id="3.6.1.9"/>
    </reaction>
</comment>
<comment type="function">
    <text evidence="4">Nucleoside triphosphate pyrophosphatase that hydrolyzes dTTP and UTP. May have a dual role in cell division arrest and in preventing the incorporation of modified nucleotides into cellular nucleic acids.</text>
</comment>
<dbReference type="AlphaFoldDB" id="A0A1H2XL82"/>
<protein>
    <recommendedName>
        <fullName evidence="4">dTTP/UTP pyrophosphatase</fullName>
        <shortName evidence="4">dTTPase/UTPase</shortName>
        <ecNumber evidence="4">3.6.1.9</ecNumber>
    </recommendedName>
    <alternativeName>
        <fullName evidence="4">Nucleoside triphosphate pyrophosphatase</fullName>
    </alternativeName>
    <alternativeName>
        <fullName evidence="4">Nucleotide pyrophosphatase</fullName>
        <shortName evidence="4">Nucleotide PPase</shortName>
    </alternativeName>
</protein>
<evidence type="ECO:0000256" key="1">
    <source>
        <dbReference type="ARBA" id="ARBA00001968"/>
    </source>
</evidence>